<dbReference type="SUPFAM" id="SSF49777">
    <property type="entry name" value="PEBP-like"/>
    <property type="match status" value="1"/>
</dbReference>
<organism evidence="1 2">
    <name type="scientific">Batillaria attramentaria</name>
    <dbReference type="NCBI Taxonomy" id="370345"/>
    <lineage>
        <taxon>Eukaryota</taxon>
        <taxon>Metazoa</taxon>
        <taxon>Spiralia</taxon>
        <taxon>Lophotrochozoa</taxon>
        <taxon>Mollusca</taxon>
        <taxon>Gastropoda</taxon>
        <taxon>Caenogastropoda</taxon>
        <taxon>Sorbeoconcha</taxon>
        <taxon>Cerithioidea</taxon>
        <taxon>Batillariidae</taxon>
        <taxon>Batillaria</taxon>
    </lineage>
</organism>
<dbReference type="Proteomes" id="UP001519460">
    <property type="component" value="Unassembled WGS sequence"/>
</dbReference>
<dbReference type="Pfam" id="PF01161">
    <property type="entry name" value="PBP"/>
    <property type="match status" value="1"/>
</dbReference>
<dbReference type="CDD" id="cd00866">
    <property type="entry name" value="PEBP_euk"/>
    <property type="match status" value="1"/>
</dbReference>
<accession>A0ABD0JL62</accession>
<name>A0ABD0JL62_9CAEN</name>
<protein>
    <recommendedName>
        <fullName evidence="3">PEBP-like protein</fullName>
    </recommendedName>
</protein>
<dbReference type="PANTHER" id="PTHR11362">
    <property type="entry name" value="PHOSPHATIDYLETHANOLAMINE-BINDING PROTEIN"/>
    <property type="match status" value="1"/>
</dbReference>
<reference evidence="1 2" key="1">
    <citation type="journal article" date="2023" name="Sci. Data">
        <title>Genome assembly of the Korean intertidal mud-creeper Batillaria attramentaria.</title>
        <authorList>
            <person name="Patra A.K."/>
            <person name="Ho P.T."/>
            <person name="Jun S."/>
            <person name="Lee S.J."/>
            <person name="Kim Y."/>
            <person name="Won Y.J."/>
        </authorList>
    </citation>
    <scope>NUCLEOTIDE SEQUENCE [LARGE SCALE GENOMIC DNA]</scope>
    <source>
        <strain evidence="1">Wonlab-2016</strain>
    </source>
</reference>
<evidence type="ECO:0000313" key="2">
    <source>
        <dbReference type="Proteomes" id="UP001519460"/>
    </source>
</evidence>
<dbReference type="InterPro" id="IPR036610">
    <property type="entry name" value="PEBP-like_sf"/>
</dbReference>
<dbReference type="PANTHER" id="PTHR11362:SF82">
    <property type="entry name" value="PHOSPHATIDYLETHANOLAMINE-BINDING PROTEIN 4"/>
    <property type="match status" value="1"/>
</dbReference>
<proteinExistence type="predicted"/>
<sequence length="180" mass="20083">MTSLSLTSCQHACTWQDAPQPVPSVNCQADSSSLLFPVFNGQKAACNQDLSGTDLTTTPSIQWDGVRAGDTYLLMMVDPDASTPCNPSHRYVLHWAAFVTGQDLHETHTFASYRSPHPPSGSPAHRYQLFLFEWEATLGVNHPDFLGHDSQHRGSFDFDRFKTMNGLREPVASFQLLYHN</sequence>
<dbReference type="AlphaFoldDB" id="A0ABD0JL62"/>
<dbReference type="Gene3D" id="3.90.280.10">
    <property type="entry name" value="PEBP-like"/>
    <property type="match status" value="1"/>
</dbReference>
<dbReference type="InterPro" id="IPR035810">
    <property type="entry name" value="PEBP_euk"/>
</dbReference>
<dbReference type="EMBL" id="JACVVK020000399">
    <property type="protein sequence ID" value="KAK7475619.1"/>
    <property type="molecule type" value="Genomic_DNA"/>
</dbReference>
<gene>
    <name evidence="1" type="ORF">BaRGS_00033112</name>
</gene>
<evidence type="ECO:0000313" key="1">
    <source>
        <dbReference type="EMBL" id="KAK7475619.1"/>
    </source>
</evidence>
<dbReference type="InterPro" id="IPR008914">
    <property type="entry name" value="PEBP"/>
</dbReference>
<comment type="caution">
    <text evidence="1">The sequence shown here is derived from an EMBL/GenBank/DDBJ whole genome shotgun (WGS) entry which is preliminary data.</text>
</comment>
<keyword evidence="2" id="KW-1185">Reference proteome</keyword>
<evidence type="ECO:0008006" key="3">
    <source>
        <dbReference type="Google" id="ProtNLM"/>
    </source>
</evidence>